<comment type="subcellular location">
    <subcellularLocation>
        <location evidence="1">Cell membrane</location>
        <topology evidence="1">Multi-pass membrane protein</topology>
    </subcellularLocation>
</comment>
<dbReference type="InterPro" id="IPR003856">
    <property type="entry name" value="LPS_length_determ_N"/>
</dbReference>
<feature type="transmembrane region" description="Helical" evidence="7">
    <location>
        <begin position="177"/>
        <end position="196"/>
    </location>
</feature>
<keyword evidence="5 7" id="KW-0472">Membrane</keyword>
<organism evidence="9 10">
    <name type="scientific">Kutzneria buriramensis</name>
    <dbReference type="NCBI Taxonomy" id="1045776"/>
    <lineage>
        <taxon>Bacteria</taxon>
        <taxon>Bacillati</taxon>
        <taxon>Actinomycetota</taxon>
        <taxon>Actinomycetes</taxon>
        <taxon>Pseudonocardiales</taxon>
        <taxon>Pseudonocardiaceae</taxon>
        <taxon>Kutzneria</taxon>
    </lineage>
</organism>
<evidence type="ECO:0000256" key="7">
    <source>
        <dbReference type="SAM" id="Phobius"/>
    </source>
</evidence>
<reference evidence="9 10" key="1">
    <citation type="submission" date="2018-08" db="EMBL/GenBank/DDBJ databases">
        <title>Genomic Encyclopedia of Archaeal and Bacterial Type Strains, Phase II (KMG-II): from individual species to whole genera.</title>
        <authorList>
            <person name="Goeker M."/>
        </authorList>
    </citation>
    <scope>NUCLEOTIDE SEQUENCE [LARGE SCALE GENOMIC DNA]</scope>
    <source>
        <strain evidence="9 10">DSM 45791</strain>
    </source>
</reference>
<dbReference type="EMBL" id="QUNO01000001">
    <property type="protein sequence ID" value="REH55274.1"/>
    <property type="molecule type" value="Genomic_DNA"/>
</dbReference>
<feature type="region of interest" description="Disordered" evidence="6">
    <location>
        <begin position="209"/>
        <end position="280"/>
    </location>
</feature>
<keyword evidence="10" id="KW-1185">Reference proteome</keyword>
<keyword evidence="2" id="KW-1003">Cell membrane</keyword>
<dbReference type="AlphaFoldDB" id="A0A3E0I952"/>
<comment type="caution">
    <text evidence="9">The sequence shown here is derived from an EMBL/GenBank/DDBJ whole genome shotgun (WGS) entry which is preliminary data.</text>
</comment>
<feature type="compositionally biased region" description="Low complexity" evidence="6">
    <location>
        <begin position="230"/>
        <end position="239"/>
    </location>
</feature>
<dbReference type="OrthoDB" id="3695950at2"/>
<feature type="domain" description="Polysaccharide chain length determinant N-terminal" evidence="8">
    <location>
        <begin position="2"/>
        <end position="80"/>
    </location>
</feature>
<evidence type="ECO:0000259" key="8">
    <source>
        <dbReference type="Pfam" id="PF02706"/>
    </source>
</evidence>
<keyword evidence="4 7" id="KW-1133">Transmembrane helix</keyword>
<sequence>MDALDILRVLRRRWQITAAVAAAFAVLVGAVLFLVPQQYKVTAIALVTPASNQDVQNPYTVSDQAQSRMAALLVTVLTAPATADGYVAKGANGTIEVTNANGVTDTSQTDSPFITITVTDLSAAGAVHGAQVVRQRAIDELKNRQDAAQVAAAQRLTLTDVLPTTDAVTTHASQLRAVGLVAALGLVLGVLGIVVADRVLVSRAKRREAAEAEEAATPPAATPPAPKAPPTAAGAAVEKLNGANDHRRGVLPAVTSPADSPTIKFSPVRSDQKQGGGSRR</sequence>
<dbReference type="GO" id="GO:0005886">
    <property type="term" value="C:plasma membrane"/>
    <property type="evidence" value="ECO:0007669"/>
    <property type="project" value="UniProtKB-SubCell"/>
</dbReference>
<evidence type="ECO:0000313" key="10">
    <source>
        <dbReference type="Proteomes" id="UP000256269"/>
    </source>
</evidence>
<dbReference type="RefSeq" id="WP_116172230.1">
    <property type="nucleotide sequence ID" value="NZ_CP144375.1"/>
</dbReference>
<evidence type="ECO:0000256" key="2">
    <source>
        <dbReference type="ARBA" id="ARBA00022475"/>
    </source>
</evidence>
<feature type="compositionally biased region" description="Pro residues" evidence="6">
    <location>
        <begin position="220"/>
        <end position="229"/>
    </location>
</feature>
<evidence type="ECO:0000313" key="9">
    <source>
        <dbReference type="EMBL" id="REH55274.1"/>
    </source>
</evidence>
<evidence type="ECO:0000256" key="4">
    <source>
        <dbReference type="ARBA" id="ARBA00022989"/>
    </source>
</evidence>
<evidence type="ECO:0000256" key="1">
    <source>
        <dbReference type="ARBA" id="ARBA00004651"/>
    </source>
</evidence>
<dbReference type="Pfam" id="PF02706">
    <property type="entry name" value="Wzz"/>
    <property type="match status" value="1"/>
</dbReference>
<evidence type="ECO:0000256" key="3">
    <source>
        <dbReference type="ARBA" id="ARBA00022692"/>
    </source>
</evidence>
<accession>A0A3E0I952</accession>
<evidence type="ECO:0000256" key="6">
    <source>
        <dbReference type="SAM" id="MobiDB-lite"/>
    </source>
</evidence>
<evidence type="ECO:0000256" key="5">
    <source>
        <dbReference type="ARBA" id="ARBA00023136"/>
    </source>
</evidence>
<proteinExistence type="predicted"/>
<name>A0A3E0I952_9PSEU</name>
<protein>
    <submittedName>
        <fullName evidence="9">Capsular polysaccharide biosynthesis protein</fullName>
    </submittedName>
</protein>
<dbReference type="Proteomes" id="UP000256269">
    <property type="component" value="Unassembled WGS sequence"/>
</dbReference>
<keyword evidence="3 7" id="KW-0812">Transmembrane</keyword>
<gene>
    <name evidence="9" type="ORF">BCF44_101294</name>
</gene>
<feature type="transmembrane region" description="Helical" evidence="7">
    <location>
        <begin position="16"/>
        <end position="35"/>
    </location>
</feature>